<name>A0AAD8D176_ACIOX</name>
<keyword evidence="5" id="KW-1015">Disulfide bond</keyword>
<feature type="compositionally biased region" description="Polar residues" evidence="6">
    <location>
        <begin position="91"/>
        <end position="105"/>
    </location>
</feature>
<dbReference type="PANTHER" id="PTHR21312">
    <property type="entry name" value="SERINE PROTEASE INHIBITOR"/>
    <property type="match status" value="1"/>
</dbReference>
<dbReference type="InterPro" id="IPR002350">
    <property type="entry name" value="Kazal_dom"/>
</dbReference>
<feature type="domain" description="Kazal-like" evidence="8">
    <location>
        <begin position="27"/>
        <end position="77"/>
    </location>
</feature>
<sequence length="105" mass="11229">MKTTCLLLTLALLCLSEFSLAEQPSGQPKEPNCAQYPVLCPRDYNPVCGTNGQTYSNECVLCMENRMKTSTSGSGVRGVPGMILESEDPAASSSKPSTFVSETTQ</sequence>
<protein>
    <submittedName>
        <fullName evidence="9">Trypsin inhibitor ClTI-1-like</fullName>
    </submittedName>
</protein>
<dbReference type="GO" id="GO:0005576">
    <property type="term" value="C:extracellular region"/>
    <property type="evidence" value="ECO:0007669"/>
    <property type="project" value="UniProtKB-SubCell"/>
</dbReference>
<evidence type="ECO:0000313" key="10">
    <source>
        <dbReference type="Proteomes" id="UP001230051"/>
    </source>
</evidence>
<organism evidence="9 10">
    <name type="scientific">Acipenser oxyrinchus oxyrinchus</name>
    <dbReference type="NCBI Taxonomy" id="40147"/>
    <lineage>
        <taxon>Eukaryota</taxon>
        <taxon>Metazoa</taxon>
        <taxon>Chordata</taxon>
        <taxon>Craniata</taxon>
        <taxon>Vertebrata</taxon>
        <taxon>Euteleostomi</taxon>
        <taxon>Actinopterygii</taxon>
        <taxon>Chondrostei</taxon>
        <taxon>Acipenseriformes</taxon>
        <taxon>Acipenseridae</taxon>
        <taxon>Acipenser</taxon>
    </lineage>
</organism>
<proteinExistence type="predicted"/>
<dbReference type="PROSITE" id="PS00282">
    <property type="entry name" value="KAZAL_1"/>
    <property type="match status" value="1"/>
</dbReference>
<comment type="subcellular location">
    <subcellularLocation>
        <location evidence="1">Secreted</location>
    </subcellularLocation>
</comment>
<evidence type="ECO:0000313" key="9">
    <source>
        <dbReference type="EMBL" id="KAK1159163.1"/>
    </source>
</evidence>
<dbReference type="PROSITE" id="PS51465">
    <property type="entry name" value="KAZAL_2"/>
    <property type="match status" value="1"/>
</dbReference>
<dbReference type="SMART" id="SM00280">
    <property type="entry name" value="KAZAL"/>
    <property type="match status" value="1"/>
</dbReference>
<feature type="signal peptide" evidence="7">
    <location>
        <begin position="1"/>
        <end position="21"/>
    </location>
</feature>
<accession>A0AAD8D176</accession>
<dbReference type="GO" id="GO:0004867">
    <property type="term" value="F:serine-type endopeptidase inhibitor activity"/>
    <property type="evidence" value="ECO:0007669"/>
    <property type="project" value="UniProtKB-KW"/>
</dbReference>
<comment type="caution">
    <text evidence="9">The sequence shown here is derived from an EMBL/GenBank/DDBJ whole genome shotgun (WGS) entry which is preliminary data.</text>
</comment>
<evidence type="ECO:0000256" key="4">
    <source>
        <dbReference type="ARBA" id="ARBA00022900"/>
    </source>
</evidence>
<evidence type="ECO:0000256" key="3">
    <source>
        <dbReference type="ARBA" id="ARBA00022690"/>
    </source>
</evidence>
<dbReference type="InterPro" id="IPR001239">
    <property type="entry name" value="Prot_inh_Kazal-m"/>
</dbReference>
<dbReference type="EMBL" id="JAGXEW010000022">
    <property type="protein sequence ID" value="KAK1159163.1"/>
    <property type="molecule type" value="Genomic_DNA"/>
</dbReference>
<evidence type="ECO:0000256" key="1">
    <source>
        <dbReference type="ARBA" id="ARBA00004613"/>
    </source>
</evidence>
<keyword evidence="3" id="KW-0646">Protease inhibitor</keyword>
<dbReference type="InterPro" id="IPR036058">
    <property type="entry name" value="Kazal_dom_sf"/>
</dbReference>
<dbReference type="SUPFAM" id="SSF100895">
    <property type="entry name" value="Kazal-type serine protease inhibitors"/>
    <property type="match status" value="1"/>
</dbReference>
<keyword evidence="2" id="KW-0964">Secreted</keyword>
<dbReference type="Gene3D" id="3.30.60.30">
    <property type="match status" value="1"/>
</dbReference>
<evidence type="ECO:0000259" key="8">
    <source>
        <dbReference type="PROSITE" id="PS51465"/>
    </source>
</evidence>
<dbReference type="Proteomes" id="UP001230051">
    <property type="component" value="Unassembled WGS sequence"/>
</dbReference>
<keyword evidence="4" id="KW-0722">Serine protease inhibitor</keyword>
<dbReference type="PANTHER" id="PTHR21312:SF28">
    <property type="entry name" value="OVOINHIBITOR-RELATED"/>
    <property type="match status" value="1"/>
</dbReference>
<feature type="region of interest" description="Disordered" evidence="6">
    <location>
        <begin position="69"/>
        <end position="105"/>
    </location>
</feature>
<evidence type="ECO:0000256" key="7">
    <source>
        <dbReference type="SAM" id="SignalP"/>
    </source>
</evidence>
<dbReference type="AlphaFoldDB" id="A0AAD8D176"/>
<dbReference type="PRINTS" id="PR00290">
    <property type="entry name" value="KAZALINHBTR"/>
</dbReference>
<keyword evidence="7" id="KW-0732">Signal</keyword>
<feature type="chain" id="PRO_5042036246" evidence="7">
    <location>
        <begin position="22"/>
        <end position="105"/>
    </location>
</feature>
<gene>
    <name evidence="9" type="primary">Spink1l</name>
    <name evidence="9" type="ORF">AOXY_G21770</name>
</gene>
<evidence type="ECO:0000256" key="2">
    <source>
        <dbReference type="ARBA" id="ARBA00022525"/>
    </source>
</evidence>
<evidence type="ECO:0000256" key="6">
    <source>
        <dbReference type="SAM" id="MobiDB-lite"/>
    </source>
</evidence>
<reference evidence="9" key="1">
    <citation type="submission" date="2022-02" db="EMBL/GenBank/DDBJ databases">
        <title>Atlantic sturgeon de novo genome assembly.</title>
        <authorList>
            <person name="Stock M."/>
            <person name="Klopp C."/>
            <person name="Guiguen Y."/>
            <person name="Cabau C."/>
            <person name="Parinello H."/>
            <person name="Santidrian Yebra-Pimentel E."/>
            <person name="Kuhl H."/>
            <person name="Dirks R.P."/>
            <person name="Guessner J."/>
            <person name="Wuertz S."/>
            <person name="Du K."/>
            <person name="Schartl M."/>
        </authorList>
    </citation>
    <scope>NUCLEOTIDE SEQUENCE</scope>
    <source>
        <strain evidence="9">STURGEONOMICS-FGT-2020</strain>
        <tissue evidence="9">Whole blood</tissue>
    </source>
</reference>
<evidence type="ECO:0000256" key="5">
    <source>
        <dbReference type="ARBA" id="ARBA00023157"/>
    </source>
</evidence>
<keyword evidence="10" id="KW-1185">Reference proteome</keyword>
<dbReference type="Pfam" id="PF00050">
    <property type="entry name" value="Kazal_1"/>
    <property type="match status" value="1"/>
</dbReference>